<keyword evidence="2" id="KW-1185">Reference proteome</keyword>
<dbReference type="EMBL" id="NHYD01000278">
    <property type="protein sequence ID" value="PPQ94657.1"/>
    <property type="molecule type" value="Genomic_DNA"/>
</dbReference>
<accession>A0A409XVC7</accession>
<sequence length="196" mass="22003">MPNPNTHTSPVPEGYVIIPQSADKREGYLVPQFVLPNLLQSFQIHHEKKKMEMTIAERKSSQVSNQPFVEIAEEHIKDLSNEEHLCIHAEVIATTNQLGTSYKDAANCLYLAEVAKLKAVDLHKKGLANESQCMQHALIEFEREYWDNVHTNMNAADRNERLETAWSGQNVAGALEYNSLGKSKSKGKGKAQIVYG</sequence>
<dbReference type="OrthoDB" id="3044119at2759"/>
<gene>
    <name evidence="1" type="ORF">CVT25_009388</name>
</gene>
<organism evidence="1 2">
    <name type="scientific">Psilocybe cyanescens</name>
    <dbReference type="NCBI Taxonomy" id="93625"/>
    <lineage>
        <taxon>Eukaryota</taxon>
        <taxon>Fungi</taxon>
        <taxon>Dikarya</taxon>
        <taxon>Basidiomycota</taxon>
        <taxon>Agaricomycotina</taxon>
        <taxon>Agaricomycetes</taxon>
        <taxon>Agaricomycetidae</taxon>
        <taxon>Agaricales</taxon>
        <taxon>Agaricineae</taxon>
        <taxon>Strophariaceae</taxon>
        <taxon>Psilocybe</taxon>
    </lineage>
</organism>
<evidence type="ECO:0000313" key="2">
    <source>
        <dbReference type="Proteomes" id="UP000283269"/>
    </source>
</evidence>
<evidence type="ECO:0000313" key="1">
    <source>
        <dbReference type="EMBL" id="PPQ94657.1"/>
    </source>
</evidence>
<protein>
    <submittedName>
        <fullName evidence="1">Uncharacterized protein</fullName>
    </submittedName>
</protein>
<reference evidence="1 2" key="1">
    <citation type="journal article" date="2018" name="Evol. Lett.">
        <title>Horizontal gene cluster transfer increased hallucinogenic mushroom diversity.</title>
        <authorList>
            <person name="Reynolds H.T."/>
            <person name="Vijayakumar V."/>
            <person name="Gluck-Thaler E."/>
            <person name="Korotkin H.B."/>
            <person name="Matheny P.B."/>
            <person name="Slot J.C."/>
        </authorList>
    </citation>
    <scope>NUCLEOTIDE SEQUENCE [LARGE SCALE GENOMIC DNA]</scope>
    <source>
        <strain evidence="1 2">2631</strain>
    </source>
</reference>
<name>A0A409XVC7_PSICY</name>
<comment type="caution">
    <text evidence="1">The sequence shown here is derived from an EMBL/GenBank/DDBJ whole genome shotgun (WGS) entry which is preliminary data.</text>
</comment>
<dbReference type="AlphaFoldDB" id="A0A409XVC7"/>
<dbReference type="InParanoid" id="A0A409XVC7"/>
<proteinExistence type="predicted"/>
<dbReference type="Proteomes" id="UP000283269">
    <property type="component" value="Unassembled WGS sequence"/>
</dbReference>